<organism evidence="4 5">
    <name type="scientific">Haloarcula marismortui ATCC 33799</name>
    <dbReference type="NCBI Taxonomy" id="662475"/>
    <lineage>
        <taxon>Archaea</taxon>
        <taxon>Methanobacteriati</taxon>
        <taxon>Methanobacteriota</taxon>
        <taxon>Stenosarchaea group</taxon>
        <taxon>Halobacteria</taxon>
        <taxon>Halobacteriales</taxon>
        <taxon>Haloarculaceae</taxon>
        <taxon>Haloarcula</taxon>
    </lineage>
</organism>
<dbReference type="Proteomes" id="UP000011687">
    <property type="component" value="Unassembled WGS sequence"/>
</dbReference>
<protein>
    <submittedName>
        <fullName evidence="4">Peptidase S1 and S6 chymotrypsin/Hap</fullName>
    </submittedName>
</protein>
<dbReference type="EMBL" id="AOLS01000009">
    <property type="protein sequence ID" value="EMA26138.1"/>
    <property type="molecule type" value="Genomic_DNA"/>
</dbReference>
<dbReference type="InterPro" id="IPR051012">
    <property type="entry name" value="CellSynth/LPSAsmb/PSIAsmb"/>
</dbReference>
<dbReference type="SMART" id="SM00028">
    <property type="entry name" value="TPR"/>
    <property type="match status" value="9"/>
</dbReference>
<dbReference type="InterPro" id="IPR019734">
    <property type="entry name" value="TPR_rpt"/>
</dbReference>
<keyword evidence="1" id="KW-0677">Repeat</keyword>
<dbReference type="Pfam" id="PF14559">
    <property type="entry name" value="TPR_19"/>
    <property type="match status" value="1"/>
</dbReference>
<dbReference type="PANTHER" id="PTHR45586">
    <property type="entry name" value="TPR REPEAT-CONTAINING PROTEIN PA4667"/>
    <property type="match status" value="1"/>
</dbReference>
<sequence length="1072" mass="122065">MSMLSGPISTSLIATALADVASASAVKIHSEIKERVSQEDEEQLEQELASTLKQKVNGQGVSESDITEAIEPIGDYAVDSIYLSQDEIADDIGVRLSSSNDSIEIPPDSTASAVAREAIDEALKNWIEYISQEGPAHKYVLEGIWENEQQLQEIQQKLDEVVEYQGPQTRYSKIDVSDHVKTAEEVSEYLESGRPITSDIFVDRPAIPGELTEERYLVIGRRGMGKTQTIDHLQSRLLEKKEISHVVIPDQDFMSLEDTEDFSKDNFEGNVLLLWDDIQGLQAGEQQNTVRQSIVRLSESVERSGNSLYVIASLRSEFLDEIPNLDRTKDRAWQEFKQIRLQPLDDEIVRELFTKAASAHNFELDEKEQETLIQEIQYTDPSPLYVESVITSIDQDRDIAEQIDNLPNEVEGIWEAQHERLTREHPNTRFILWGIDLLRLGAIPLYKPTLRKLYSEVFNQDRFQFQRPVDILQRKQWIWETNNPGPDISETVYATRAAQMSAVSEDRTRVIEEYVDFLLNSLPATIPDEVDDWVPTYYTNTAMALIEVVSIETTEYAESLLKKAVELDPYNPLIRNNFATYYRQIGEPKKSLEHYEVALSVSPEWVQLRNTYAATLDELGRVTQAKEQYKKAIESNQPQPQAHYNLATLMVDIGQIEEAKYHYEKALSNGYHIPDLYSNLGVLYKKTGDYIKGVKTMEEGLKVSESNLVLASNLASTYIEINRPDKAVNILEPLLESDSSSRIHGLLSYAYSDLGKRQKAIDHGKQANESESGQNPLREDYLKNLEVKDIRDEPGWGERPDLFHVFRLLAGEESYSKAWEKGNELLDTEFDSSEFRRMLADVAKVLDFDEDAEHHYEKAIQLDPENGLAHHHYANFLKHQGRFEKARKRFKQGLEVSDEPEIYNDYGLLLMQDGSIEDGVEVLSLCLNKVQNREDTVVEEAQIHNNYAQALFRYGRKELAREHYQRAAELRDAYPEPLSGLGQLEIDAGNIDTAVEYLEEAMSLFAQNGQVEKWGEGVKMTVDALEDAGRIKDAINKCEEGIQTLHEIGGDHLPIFGVLQVRKSELKESVQS</sequence>
<gene>
    <name evidence="4" type="ORF">C435_01305</name>
</gene>
<accession>M0KZ62</accession>
<dbReference type="PANTHER" id="PTHR45586:SF1">
    <property type="entry name" value="LIPOPOLYSACCHARIDE ASSEMBLY PROTEIN B"/>
    <property type="match status" value="1"/>
</dbReference>
<dbReference type="InterPro" id="IPR027417">
    <property type="entry name" value="P-loop_NTPase"/>
</dbReference>
<reference evidence="4 5" key="1">
    <citation type="journal article" date="2014" name="PLoS Genet.">
        <title>Phylogenetically driven sequencing of extremely halophilic archaea reveals strategies for static and dynamic osmo-response.</title>
        <authorList>
            <person name="Becker E.A."/>
            <person name="Seitzer P.M."/>
            <person name="Tritt A."/>
            <person name="Larsen D."/>
            <person name="Krusor M."/>
            <person name="Yao A.I."/>
            <person name="Wu D."/>
            <person name="Madern D."/>
            <person name="Eisen J.A."/>
            <person name="Darling A.E."/>
            <person name="Facciotti M.T."/>
        </authorList>
    </citation>
    <scope>NUCLEOTIDE SEQUENCE [LARGE SCALE GENOMIC DNA]</scope>
    <source>
        <strain evidence="4 5">ATCC 33799</strain>
    </source>
</reference>
<dbReference type="SUPFAM" id="SSF52540">
    <property type="entry name" value="P-loop containing nucleoside triphosphate hydrolases"/>
    <property type="match status" value="1"/>
</dbReference>
<dbReference type="SUPFAM" id="SSF81901">
    <property type="entry name" value="HCP-like"/>
    <property type="match status" value="1"/>
</dbReference>
<evidence type="ECO:0000313" key="5">
    <source>
        <dbReference type="Proteomes" id="UP000011687"/>
    </source>
</evidence>
<keyword evidence="5" id="KW-1185">Reference proteome</keyword>
<dbReference type="PROSITE" id="PS50005">
    <property type="entry name" value="TPR"/>
    <property type="match status" value="2"/>
</dbReference>
<evidence type="ECO:0000256" key="3">
    <source>
        <dbReference type="PROSITE-ProRule" id="PRU00339"/>
    </source>
</evidence>
<dbReference type="Pfam" id="PF13181">
    <property type="entry name" value="TPR_8"/>
    <property type="match status" value="2"/>
</dbReference>
<evidence type="ECO:0000313" key="4">
    <source>
        <dbReference type="EMBL" id="EMA26138.1"/>
    </source>
</evidence>
<name>M0KZ62_9EURY</name>
<comment type="caution">
    <text evidence="4">The sequence shown here is derived from an EMBL/GenBank/DDBJ whole genome shotgun (WGS) entry which is preliminary data.</text>
</comment>
<feature type="repeat" description="TPR" evidence="3">
    <location>
        <begin position="674"/>
        <end position="707"/>
    </location>
</feature>
<dbReference type="SUPFAM" id="SSF48452">
    <property type="entry name" value="TPR-like"/>
    <property type="match status" value="1"/>
</dbReference>
<evidence type="ECO:0000256" key="2">
    <source>
        <dbReference type="ARBA" id="ARBA00022803"/>
    </source>
</evidence>
<dbReference type="AlphaFoldDB" id="M0KZ62"/>
<keyword evidence="2 3" id="KW-0802">TPR repeat</keyword>
<dbReference type="Gene3D" id="1.25.40.10">
    <property type="entry name" value="Tetratricopeptide repeat domain"/>
    <property type="match status" value="2"/>
</dbReference>
<evidence type="ECO:0000256" key="1">
    <source>
        <dbReference type="ARBA" id="ARBA00022737"/>
    </source>
</evidence>
<feature type="repeat" description="TPR" evidence="3">
    <location>
        <begin position="975"/>
        <end position="1008"/>
    </location>
</feature>
<dbReference type="PATRIC" id="fig|662475.6.peg.251"/>
<dbReference type="RefSeq" id="WP_007187790.1">
    <property type="nucleotide sequence ID" value="NZ_AOLS01000009.1"/>
</dbReference>
<proteinExistence type="predicted"/>
<dbReference type="InterPro" id="IPR011990">
    <property type="entry name" value="TPR-like_helical_dom_sf"/>
</dbReference>